<reference evidence="4 5" key="1">
    <citation type="journal article" date="2019" name="J Genomics">
        <title>The Draft Genome of a Hydrogen-producing Cyanobacterium, Arthrospira platensis NIES-46.</title>
        <authorList>
            <person name="Suzuki S."/>
            <person name="Yamaguchi H."/>
            <person name="Kawachi M."/>
        </authorList>
    </citation>
    <scope>NUCLEOTIDE SEQUENCE [LARGE SCALE GENOMIC DNA]</scope>
    <source>
        <strain evidence="4 5">NIES-46</strain>
    </source>
</reference>
<dbReference type="SMART" id="SM00065">
    <property type="entry name" value="GAF"/>
    <property type="match status" value="1"/>
</dbReference>
<dbReference type="InterPro" id="IPR050697">
    <property type="entry name" value="Adenylyl/Guanylyl_Cyclase_3/4"/>
</dbReference>
<dbReference type="EMBL" id="BIMW01000076">
    <property type="protein sequence ID" value="GCE93674.1"/>
    <property type="molecule type" value="Genomic_DNA"/>
</dbReference>
<dbReference type="InterPro" id="IPR001054">
    <property type="entry name" value="A/G_cyclase"/>
</dbReference>
<name>A0A5M3T2I2_LIMPL</name>
<dbReference type="InterPro" id="IPR000253">
    <property type="entry name" value="FHA_dom"/>
</dbReference>
<gene>
    <name evidence="4" type="ORF">NIES46_17260</name>
</gene>
<dbReference type="GeneID" id="301682584"/>
<protein>
    <submittedName>
        <fullName evidence="4">Adenylate cyclase</fullName>
    </submittedName>
</protein>
<organism evidence="4 5">
    <name type="scientific">Limnospira platensis NIES-46</name>
    <dbReference type="NCBI Taxonomy" id="1236695"/>
    <lineage>
        <taxon>Bacteria</taxon>
        <taxon>Bacillati</taxon>
        <taxon>Cyanobacteriota</taxon>
        <taxon>Cyanophyceae</taxon>
        <taxon>Oscillatoriophycideae</taxon>
        <taxon>Oscillatoriales</taxon>
        <taxon>Sirenicapillariaceae</taxon>
        <taxon>Limnospira</taxon>
    </lineage>
</organism>
<dbReference type="SUPFAM" id="SSF55781">
    <property type="entry name" value="GAF domain-like"/>
    <property type="match status" value="1"/>
</dbReference>
<dbReference type="Gene3D" id="3.30.70.1230">
    <property type="entry name" value="Nucleotide cyclase"/>
    <property type="match status" value="1"/>
</dbReference>
<evidence type="ECO:0000259" key="2">
    <source>
        <dbReference type="PROSITE" id="PS50006"/>
    </source>
</evidence>
<dbReference type="InterPro" id="IPR008984">
    <property type="entry name" value="SMAD_FHA_dom_sf"/>
</dbReference>
<feature type="domain" description="Guanylate cyclase" evidence="3">
    <location>
        <begin position="352"/>
        <end position="485"/>
    </location>
</feature>
<dbReference type="Pfam" id="PF00498">
    <property type="entry name" value="FHA"/>
    <property type="match status" value="1"/>
</dbReference>
<dbReference type="InterPro" id="IPR029787">
    <property type="entry name" value="Nucleotide_cyclase"/>
</dbReference>
<dbReference type="PROSITE" id="PS50125">
    <property type="entry name" value="GUANYLATE_CYCLASE_2"/>
    <property type="match status" value="1"/>
</dbReference>
<proteinExistence type="inferred from homology"/>
<dbReference type="PANTHER" id="PTHR43081:SF1">
    <property type="entry name" value="ADENYLATE CYCLASE, TERMINAL-DIFFERENTIATION SPECIFIC"/>
    <property type="match status" value="1"/>
</dbReference>
<dbReference type="CDD" id="cd07302">
    <property type="entry name" value="CHD"/>
    <property type="match status" value="1"/>
</dbReference>
<keyword evidence="5" id="KW-1185">Reference proteome</keyword>
<dbReference type="Pfam" id="PF01590">
    <property type="entry name" value="GAF"/>
    <property type="match status" value="1"/>
</dbReference>
<evidence type="ECO:0000313" key="4">
    <source>
        <dbReference type="EMBL" id="GCE93674.1"/>
    </source>
</evidence>
<dbReference type="PANTHER" id="PTHR43081">
    <property type="entry name" value="ADENYLATE CYCLASE, TERMINAL-DIFFERENTIATION SPECIFIC-RELATED"/>
    <property type="match status" value="1"/>
</dbReference>
<dbReference type="InterPro" id="IPR003018">
    <property type="entry name" value="GAF"/>
</dbReference>
<dbReference type="RefSeq" id="WP_373869256.1">
    <property type="nucleotide sequence ID" value="NZ_BIMW01000076.1"/>
</dbReference>
<dbReference type="Pfam" id="PF00211">
    <property type="entry name" value="Guanylate_cyc"/>
    <property type="match status" value="1"/>
</dbReference>
<dbReference type="PROSITE" id="PS50006">
    <property type="entry name" value="FHA_DOMAIN"/>
    <property type="match status" value="1"/>
</dbReference>
<dbReference type="SMART" id="SM00044">
    <property type="entry name" value="CYCc"/>
    <property type="match status" value="1"/>
</dbReference>
<dbReference type="CDD" id="cd00060">
    <property type="entry name" value="FHA"/>
    <property type="match status" value="1"/>
</dbReference>
<comment type="similarity">
    <text evidence="1">Belongs to the adenylyl cyclase class-3 family.</text>
</comment>
<comment type="caution">
    <text evidence="4">The sequence shown here is derived from an EMBL/GenBank/DDBJ whole genome shotgun (WGS) entry which is preliminary data.</text>
</comment>
<dbReference type="Gene3D" id="2.60.200.20">
    <property type="match status" value="1"/>
</dbReference>
<evidence type="ECO:0000313" key="5">
    <source>
        <dbReference type="Proteomes" id="UP000326169"/>
    </source>
</evidence>
<accession>A0A5M3T2I2</accession>
<sequence>MLYLIHNPDTSSQVTYELMRGVNTIGRSRDNSICITDMSLSRQHAVIEVQNNRVTVSDRNSSNHVFVNEAMIQNCELKNGDLLRLGRVVLKFVTSGPATSKKSPHMERSPTAVVTQFYPRSDMIGMQDLLEPEERDRHSVLNLRSSDTHLRAVDKLKILLDVSKQLSSPEPTNKLLDKILDLLFKIMGIDRAAILLVNNITKAIEEKAVRYRSQVLEDEYFYSKSITNTVLETGNAILTSDAHVDERFQDSESILYQAIHASVCVPLKPRDKVIGVLYVDNLSMSDVYSNEDVEFLSTLANQAAIAIDNAELRQKMQEEAVMRNKLEQFFAPAVSRKLREEGKLEIIEAEVTALFSDITRFTQMSSRLEPRQVISMLNEYFKVMVEDIVFPYQGTLEKYIGDALVAVWGAPYARKDDVERAVKAAIDMQWAVRRMNDRWTKDYAEPLQIHIGLNTGIVASGNIGSDRLIQYAHIGDTMNVASRICSAAQAGEIMISESTFKQLSDHSFPLEKMPHIRVKGKDQALQLYRLHWEEVHTISL</sequence>
<dbReference type="SUPFAM" id="SSF55073">
    <property type="entry name" value="Nucleotide cyclase"/>
    <property type="match status" value="1"/>
</dbReference>
<dbReference type="SMART" id="SM00240">
    <property type="entry name" value="FHA"/>
    <property type="match status" value="1"/>
</dbReference>
<evidence type="ECO:0000259" key="3">
    <source>
        <dbReference type="PROSITE" id="PS50125"/>
    </source>
</evidence>
<dbReference type="InterPro" id="IPR029016">
    <property type="entry name" value="GAF-like_dom_sf"/>
</dbReference>
<dbReference type="Proteomes" id="UP000326169">
    <property type="component" value="Unassembled WGS sequence"/>
</dbReference>
<feature type="domain" description="FHA" evidence="2">
    <location>
        <begin position="23"/>
        <end position="72"/>
    </location>
</feature>
<dbReference type="SUPFAM" id="SSF49879">
    <property type="entry name" value="SMAD/FHA domain"/>
    <property type="match status" value="1"/>
</dbReference>
<dbReference type="Gene3D" id="3.30.450.40">
    <property type="match status" value="1"/>
</dbReference>
<evidence type="ECO:0000256" key="1">
    <source>
        <dbReference type="ARBA" id="ARBA00005381"/>
    </source>
</evidence>